<comment type="subcellular location">
    <subcellularLocation>
        <location evidence="1">Cell membrane</location>
        <topology evidence="1">Peripheral membrane protein</topology>
        <orientation evidence="1">Cytoplasmic side</orientation>
    </subcellularLocation>
</comment>
<dbReference type="AlphaFoldDB" id="A0A7Y9FH54"/>
<dbReference type="NCBIfam" id="TIGR02473">
    <property type="entry name" value="flagell_FliJ"/>
    <property type="match status" value="1"/>
</dbReference>
<keyword evidence="6" id="KW-0145">Chemotaxis</keyword>
<name>A0A7Y9FH54_9CELL</name>
<dbReference type="InterPro" id="IPR012823">
    <property type="entry name" value="Flagell_FliJ"/>
</dbReference>
<keyword evidence="8" id="KW-0653">Protein transport</keyword>
<evidence type="ECO:0000256" key="3">
    <source>
        <dbReference type="ARBA" id="ARBA00020392"/>
    </source>
</evidence>
<keyword evidence="7" id="KW-1005">Bacterial flagellum biogenesis</keyword>
<dbReference type="EMBL" id="BONN01000011">
    <property type="protein sequence ID" value="GIG34033.1"/>
    <property type="molecule type" value="Genomic_DNA"/>
</dbReference>
<evidence type="ECO:0000256" key="11">
    <source>
        <dbReference type="SAM" id="MobiDB-lite"/>
    </source>
</evidence>
<organism evidence="13 14">
    <name type="scientific">Cellulomonas oligotrophica</name>
    <dbReference type="NCBI Taxonomy" id="931536"/>
    <lineage>
        <taxon>Bacteria</taxon>
        <taxon>Bacillati</taxon>
        <taxon>Actinomycetota</taxon>
        <taxon>Actinomycetes</taxon>
        <taxon>Micrococcales</taxon>
        <taxon>Cellulomonadaceae</taxon>
        <taxon>Cellulomonas</taxon>
    </lineage>
</organism>
<sequence length="148" mass="15908">MSRPFPLAGLLRLRAMAEDQAVGELAAARRDQRSAAERAGRTAERLGSWQPPAAADLAAWQAAVAARVALSSLLVEHTDDVDRADHVVADKQQRWTAARTRTRAVERLEEKHVEQVATEEGRAEQAALDEVAGRRVDPTAPPGDGGAS</sequence>
<keyword evidence="4" id="KW-0813">Transport</keyword>
<keyword evidence="10" id="KW-1006">Bacterial flagellum protein export</keyword>
<keyword evidence="13" id="KW-0966">Cell projection</keyword>
<proteinExistence type="inferred from homology"/>
<dbReference type="RefSeq" id="WP_140460688.1">
    <property type="nucleotide sequence ID" value="NZ_BAABFI010000033.1"/>
</dbReference>
<comment type="caution">
    <text evidence="13">The sequence shown here is derived from an EMBL/GenBank/DDBJ whole genome shotgun (WGS) entry which is preliminary data.</text>
</comment>
<gene>
    <name evidence="13" type="ORF">BKA21_002800</name>
    <name evidence="12" type="ORF">Col01nite_31920</name>
</gene>
<dbReference type="GO" id="GO:0006935">
    <property type="term" value="P:chemotaxis"/>
    <property type="evidence" value="ECO:0007669"/>
    <property type="project" value="UniProtKB-KW"/>
</dbReference>
<evidence type="ECO:0000256" key="5">
    <source>
        <dbReference type="ARBA" id="ARBA00022475"/>
    </source>
</evidence>
<evidence type="ECO:0000256" key="10">
    <source>
        <dbReference type="ARBA" id="ARBA00023225"/>
    </source>
</evidence>
<reference evidence="13 14" key="1">
    <citation type="submission" date="2020-07" db="EMBL/GenBank/DDBJ databases">
        <title>Sequencing the genomes of 1000 actinobacteria strains.</title>
        <authorList>
            <person name="Klenk H.-P."/>
        </authorList>
    </citation>
    <scope>NUCLEOTIDE SEQUENCE [LARGE SCALE GENOMIC DNA]</scope>
    <source>
        <strain evidence="13 14">DSM 24482</strain>
    </source>
</reference>
<keyword evidence="5" id="KW-1003">Cell membrane</keyword>
<dbReference type="InterPro" id="IPR053716">
    <property type="entry name" value="Flag_assembly_chemotaxis_eff"/>
</dbReference>
<dbReference type="GO" id="GO:0071973">
    <property type="term" value="P:bacterial-type flagellum-dependent cell motility"/>
    <property type="evidence" value="ECO:0007669"/>
    <property type="project" value="InterPro"/>
</dbReference>
<protein>
    <recommendedName>
        <fullName evidence="3">Flagellar FliJ protein</fullName>
    </recommendedName>
</protein>
<dbReference type="Proteomes" id="UP000577956">
    <property type="component" value="Unassembled WGS sequence"/>
</dbReference>
<keyword evidence="13" id="KW-0969">Cilium</keyword>
<evidence type="ECO:0000313" key="13">
    <source>
        <dbReference type="EMBL" id="NYD87251.1"/>
    </source>
</evidence>
<dbReference type="GO" id="GO:0005886">
    <property type="term" value="C:plasma membrane"/>
    <property type="evidence" value="ECO:0007669"/>
    <property type="project" value="UniProtKB-SubCell"/>
</dbReference>
<evidence type="ECO:0000256" key="9">
    <source>
        <dbReference type="ARBA" id="ARBA00023136"/>
    </source>
</evidence>
<dbReference type="GO" id="GO:0009288">
    <property type="term" value="C:bacterial-type flagellum"/>
    <property type="evidence" value="ECO:0007669"/>
    <property type="project" value="InterPro"/>
</dbReference>
<dbReference type="Pfam" id="PF02050">
    <property type="entry name" value="FliJ"/>
    <property type="match status" value="1"/>
</dbReference>
<evidence type="ECO:0000256" key="7">
    <source>
        <dbReference type="ARBA" id="ARBA00022795"/>
    </source>
</evidence>
<dbReference type="GO" id="GO:0044781">
    <property type="term" value="P:bacterial-type flagellum organization"/>
    <property type="evidence" value="ECO:0007669"/>
    <property type="project" value="UniProtKB-KW"/>
</dbReference>
<reference evidence="12 15" key="2">
    <citation type="submission" date="2021-01" db="EMBL/GenBank/DDBJ databases">
        <title>Whole genome shotgun sequence of Cellulomonas oligotrophica NBRC 109435.</title>
        <authorList>
            <person name="Komaki H."/>
            <person name="Tamura T."/>
        </authorList>
    </citation>
    <scope>NUCLEOTIDE SEQUENCE [LARGE SCALE GENOMIC DNA]</scope>
    <source>
        <strain evidence="12 15">NBRC 109435</strain>
    </source>
</reference>
<dbReference type="GO" id="GO:0015031">
    <property type="term" value="P:protein transport"/>
    <property type="evidence" value="ECO:0007669"/>
    <property type="project" value="UniProtKB-KW"/>
</dbReference>
<evidence type="ECO:0000313" key="14">
    <source>
        <dbReference type="Proteomes" id="UP000577956"/>
    </source>
</evidence>
<evidence type="ECO:0000256" key="4">
    <source>
        <dbReference type="ARBA" id="ARBA00022448"/>
    </source>
</evidence>
<evidence type="ECO:0000256" key="6">
    <source>
        <dbReference type="ARBA" id="ARBA00022500"/>
    </source>
</evidence>
<keyword evidence="15" id="KW-1185">Reference proteome</keyword>
<evidence type="ECO:0000313" key="15">
    <source>
        <dbReference type="Proteomes" id="UP000618382"/>
    </source>
</evidence>
<keyword evidence="9" id="KW-0472">Membrane</keyword>
<feature type="compositionally biased region" description="Basic and acidic residues" evidence="11">
    <location>
        <begin position="112"/>
        <end position="123"/>
    </location>
</feature>
<feature type="region of interest" description="Disordered" evidence="11">
    <location>
        <begin position="112"/>
        <end position="148"/>
    </location>
</feature>
<dbReference type="EMBL" id="JACCBK010000001">
    <property type="protein sequence ID" value="NYD87251.1"/>
    <property type="molecule type" value="Genomic_DNA"/>
</dbReference>
<evidence type="ECO:0000313" key="12">
    <source>
        <dbReference type="EMBL" id="GIG34033.1"/>
    </source>
</evidence>
<evidence type="ECO:0000256" key="8">
    <source>
        <dbReference type="ARBA" id="ARBA00022927"/>
    </source>
</evidence>
<accession>A0A7Y9FH54</accession>
<keyword evidence="13" id="KW-0282">Flagellum</keyword>
<comment type="similarity">
    <text evidence="2">Belongs to the FliJ family.</text>
</comment>
<dbReference type="Proteomes" id="UP000618382">
    <property type="component" value="Unassembled WGS sequence"/>
</dbReference>
<evidence type="ECO:0000256" key="1">
    <source>
        <dbReference type="ARBA" id="ARBA00004413"/>
    </source>
</evidence>
<evidence type="ECO:0000256" key="2">
    <source>
        <dbReference type="ARBA" id="ARBA00010004"/>
    </source>
</evidence>
<dbReference type="Gene3D" id="1.10.287.1700">
    <property type="match status" value="1"/>
</dbReference>